<dbReference type="OrthoDB" id="5237337at2759"/>
<evidence type="ECO:0000256" key="1">
    <source>
        <dbReference type="SAM" id="MobiDB-lite"/>
    </source>
</evidence>
<sequence length="236" mass="26830">MDRSRSFSRPSSAHRNPTPSPPTTKGRNPPRGRPMSSHETSRPLARSKSRAKTPSRPSSRASSSSPARRQQKHGKSGKANSQDHHHGLFKTSAGLIAGIGLATVLAHKVWPKGILYGGAEEWESRPIPKHHHSDRHEHRRHHHRHSSDTGRVVERARRRGDVVYYEEISHFPSRRRSFGPQTYERMSRGVEENGIPRPVRDDFGPPPHPDAPYPGEVFYEPERRRPIMNQQAPMPR</sequence>
<feature type="compositionally biased region" description="Polar residues" evidence="1">
    <location>
        <begin position="7"/>
        <end position="17"/>
    </location>
</feature>
<proteinExistence type="predicted"/>
<keyword evidence="3" id="KW-1185">Reference proteome</keyword>
<dbReference type="EMBL" id="JABEYC010000166">
    <property type="protein sequence ID" value="KAF4981489.1"/>
    <property type="molecule type" value="Genomic_DNA"/>
</dbReference>
<reference evidence="2" key="2">
    <citation type="submission" date="2020-05" db="EMBL/GenBank/DDBJ databases">
        <authorList>
            <person name="Kim H.-S."/>
            <person name="Proctor R.H."/>
            <person name="Brown D.W."/>
        </authorList>
    </citation>
    <scope>NUCLEOTIDE SEQUENCE</scope>
    <source>
        <strain evidence="2">NRRL 22465</strain>
    </source>
</reference>
<feature type="region of interest" description="Disordered" evidence="1">
    <location>
        <begin position="126"/>
        <end position="152"/>
    </location>
</feature>
<accession>A0A8H4UQZ8</accession>
<dbReference type="AlphaFoldDB" id="A0A8H4UQZ8"/>
<comment type="caution">
    <text evidence="2">The sequence shown here is derived from an EMBL/GenBank/DDBJ whole genome shotgun (WGS) entry which is preliminary data.</text>
</comment>
<feature type="region of interest" description="Disordered" evidence="1">
    <location>
        <begin position="1"/>
        <end position="85"/>
    </location>
</feature>
<feature type="compositionally biased region" description="Low complexity" evidence="1">
    <location>
        <begin position="54"/>
        <end position="68"/>
    </location>
</feature>
<organism evidence="2 3">
    <name type="scientific">Fusarium zealandicum</name>
    <dbReference type="NCBI Taxonomy" id="1053134"/>
    <lineage>
        <taxon>Eukaryota</taxon>
        <taxon>Fungi</taxon>
        <taxon>Dikarya</taxon>
        <taxon>Ascomycota</taxon>
        <taxon>Pezizomycotina</taxon>
        <taxon>Sordariomycetes</taxon>
        <taxon>Hypocreomycetidae</taxon>
        <taxon>Hypocreales</taxon>
        <taxon>Nectriaceae</taxon>
        <taxon>Fusarium</taxon>
        <taxon>Fusarium staphyleae species complex</taxon>
    </lineage>
</organism>
<evidence type="ECO:0000313" key="2">
    <source>
        <dbReference type="EMBL" id="KAF4981489.1"/>
    </source>
</evidence>
<gene>
    <name evidence="2" type="ORF">FZEAL_2732</name>
</gene>
<reference evidence="2" key="1">
    <citation type="journal article" date="2020" name="BMC Genomics">
        <title>Correction to: Identification and distribution of gene clusters required for synthesis of sphingolipid metabolism inhibitors in diverse species of the filamentous fungus Fusarium.</title>
        <authorList>
            <person name="Kim H.S."/>
            <person name="Lohmar J.M."/>
            <person name="Busman M."/>
            <person name="Brown D.W."/>
            <person name="Naumann T.A."/>
            <person name="Divon H.H."/>
            <person name="Lysoe E."/>
            <person name="Uhlig S."/>
            <person name="Proctor R.H."/>
        </authorList>
    </citation>
    <scope>NUCLEOTIDE SEQUENCE</scope>
    <source>
        <strain evidence="2">NRRL 22465</strain>
    </source>
</reference>
<dbReference type="Proteomes" id="UP000635477">
    <property type="component" value="Unassembled WGS sequence"/>
</dbReference>
<name>A0A8H4UQZ8_9HYPO</name>
<protein>
    <submittedName>
        <fullName evidence="2">Uncharacterized protein</fullName>
    </submittedName>
</protein>
<feature type="region of interest" description="Disordered" evidence="1">
    <location>
        <begin position="188"/>
        <end position="236"/>
    </location>
</feature>
<feature type="compositionally biased region" description="Basic residues" evidence="1">
    <location>
        <begin position="127"/>
        <end position="145"/>
    </location>
</feature>
<evidence type="ECO:0000313" key="3">
    <source>
        <dbReference type="Proteomes" id="UP000635477"/>
    </source>
</evidence>